<feature type="chain" id="PRO_5035196311" evidence="1">
    <location>
        <begin position="26"/>
        <end position="262"/>
    </location>
</feature>
<keyword evidence="1" id="KW-0732">Signal</keyword>
<evidence type="ECO:0000256" key="1">
    <source>
        <dbReference type="SAM" id="SignalP"/>
    </source>
</evidence>
<name>A0A8J6LM23_9FIRM</name>
<organism evidence="2 3">
    <name type="scientific">Capillibacterium thermochitinicola</name>
    <dbReference type="NCBI Taxonomy" id="2699427"/>
    <lineage>
        <taxon>Bacteria</taxon>
        <taxon>Bacillati</taxon>
        <taxon>Bacillota</taxon>
        <taxon>Capillibacterium</taxon>
    </lineage>
</organism>
<dbReference type="AlphaFoldDB" id="A0A8J6LM23"/>
<protein>
    <submittedName>
        <fullName evidence="2">Uncharacterized protein</fullName>
    </submittedName>
</protein>
<sequence length="262" mass="29801">MKIRSQGKIAVLCLVFLLLSLSANALTTEEFPLHPIDKDRPFSLELKEDEGQKCELRMVRVKGNAKIAKPPQIDANVLYYAEAKLGNPAKVYGLLVDLEGEKKQIWVDADADLDFAEERGYELFKSDRYPGLNVYYAPMPLSFNVTYKIADEEYSIPVSFDLPYLIVARAGYHDFLLLRTRTWLAGHLYIEDEEIPIALVDTDFNGCFNDPQDLLFLDTNYDLNFSAAESLTIKRAAKPRIKPGIKVELNFKAVPKKIIVQY</sequence>
<reference evidence="2" key="1">
    <citation type="submission" date="2020-06" db="EMBL/GenBank/DDBJ databases">
        <title>Novel chitinolytic bacterium.</title>
        <authorList>
            <person name="Ungkulpasvich U."/>
            <person name="Kosugi A."/>
            <person name="Uke A."/>
        </authorList>
    </citation>
    <scope>NUCLEOTIDE SEQUENCE</scope>
    <source>
        <strain evidence="2">UUS1-1</strain>
    </source>
</reference>
<feature type="signal peptide" evidence="1">
    <location>
        <begin position="1"/>
        <end position="25"/>
    </location>
</feature>
<evidence type="ECO:0000313" key="3">
    <source>
        <dbReference type="Proteomes" id="UP000657177"/>
    </source>
</evidence>
<evidence type="ECO:0000313" key="2">
    <source>
        <dbReference type="EMBL" id="MBA2132603.1"/>
    </source>
</evidence>
<keyword evidence="3" id="KW-1185">Reference proteome</keyword>
<comment type="caution">
    <text evidence="2">The sequence shown here is derived from an EMBL/GenBank/DDBJ whole genome shotgun (WGS) entry which is preliminary data.</text>
</comment>
<gene>
    <name evidence="2" type="ORF">G5B42_03475</name>
</gene>
<proteinExistence type="predicted"/>
<dbReference type="EMBL" id="JAAKDE010000005">
    <property type="protein sequence ID" value="MBA2132603.1"/>
    <property type="molecule type" value="Genomic_DNA"/>
</dbReference>
<dbReference type="Proteomes" id="UP000657177">
    <property type="component" value="Unassembled WGS sequence"/>
</dbReference>
<accession>A0A8J6LM23</accession>
<dbReference type="RefSeq" id="WP_181339056.1">
    <property type="nucleotide sequence ID" value="NZ_JAAKDE010000005.1"/>
</dbReference>